<keyword evidence="7" id="KW-0807">Transducer</keyword>
<sequence length="357" mass="40415">MNISSNNEFLEFNRTQEMKPFHLAFRAEFSITLTVLSYMWLAIFPLGIASNIVNIVTFLKAGANDNVTILLIALSCSDLTFLLLVSPTMSRFVIGALVKPRQWPFDYNILAFLLIWPANTAYDISCFLAVSLGVMRCACVAMPLKFKLVFTKSRTIKWSLLLVVLAVFLRLPVLTIFRLAWRTDPATNVSTIYLASSPNKVLMMRFNDILNRGIVVYIAYIIMITCVVVISFKLYQASNLRKNCVAQSAKLSDQASDKNVVRGLSTRDVQVVKSVVLVCSVFILAQLPYVLSSLIQVINPEFDEGKSLSLLRYLFNQVSITCYYINASVNIFIHYNFNTKYRSVFRSQLLHLEPSET</sequence>
<protein>
    <submittedName>
        <fullName evidence="10">Chemosensory receptor A</fullName>
    </submittedName>
</protein>
<feature type="transmembrane region" description="Helical" evidence="8">
    <location>
        <begin position="318"/>
        <end position="337"/>
    </location>
</feature>
<dbReference type="GO" id="GO:0005886">
    <property type="term" value="C:plasma membrane"/>
    <property type="evidence" value="ECO:0007669"/>
    <property type="project" value="TreeGrafter"/>
</dbReference>
<keyword evidence="3 8" id="KW-1133">Transmembrane helix</keyword>
<evidence type="ECO:0000256" key="2">
    <source>
        <dbReference type="ARBA" id="ARBA00022692"/>
    </source>
</evidence>
<evidence type="ECO:0000256" key="1">
    <source>
        <dbReference type="ARBA" id="ARBA00004141"/>
    </source>
</evidence>
<keyword evidence="2 8" id="KW-0812">Transmembrane</keyword>
<dbReference type="PROSITE" id="PS50262">
    <property type="entry name" value="G_PROTEIN_RECEP_F1_2"/>
    <property type="match status" value="1"/>
</dbReference>
<feature type="domain" description="G-protein coupled receptors family 1 profile" evidence="9">
    <location>
        <begin position="50"/>
        <end position="334"/>
    </location>
</feature>
<accession>A0AAV4I194</accession>
<keyword evidence="11" id="KW-1185">Reference proteome</keyword>
<feature type="transmembrane region" description="Helical" evidence="8">
    <location>
        <begin position="23"/>
        <end position="47"/>
    </location>
</feature>
<feature type="transmembrane region" description="Helical" evidence="8">
    <location>
        <begin position="275"/>
        <end position="298"/>
    </location>
</feature>
<evidence type="ECO:0000256" key="5">
    <source>
        <dbReference type="ARBA" id="ARBA00023136"/>
    </source>
</evidence>
<evidence type="ECO:0000259" key="9">
    <source>
        <dbReference type="PROSITE" id="PS50262"/>
    </source>
</evidence>
<dbReference type="InterPro" id="IPR017452">
    <property type="entry name" value="GPCR_Rhodpsn_7TM"/>
</dbReference>
<dbReference type="InterPro" id="IPR000276">
    <property type="entry name" value="GPCR_Rhodpsn"/>
</dbReference>
<evidence type="ECO:0000256" key="3">
    <source>
        <dbReference type="ARBA" id="ARBA00022989"/>
    </source>
</evidence>
<dbReference type="Gene3D" id="1.20.1070.10">
    <property type="entry name" value="Rhodopsin 7-helix transmembrane proteins"/>
    <property type="match status" value="1"/>
</dbReference>
<dbReference type="AlphaFoldDB" id="A0AAV4I194"/>
<dbReference type="GO" id="GO:0004930">
    <property type="term" value="F:G protein-coupled receptor activity"/>
    <property type="evidence" value="ECO:0007669"/>
    <property type="project" value="UniProtKB-KW"/>
</dbReference>
<dbReference type="Proteomes" id="UP000762676">
    <property type="component" value="Unassembled WGS sequence"/>
</dbReference>
<evidence type="ECO:0000313" key="11">
    <source>
        <dbReference type="Proteomes" id="UP000762676"/>
    </source>
</evidence>
<dbReference type="EMBL" id="BMAT01002294">
    <property type="protein sequence ID" value="GFS04024.1"/>
    <property type="molecule type" value="Genomic_DNA"/>
</dbReference>
<evidence type="ECO:0000256" key="4">
    <source>
        <dbReference type="ARBA" id="ARBA00023040"/>
    </source>
</evidence>
<feature type="transmembrane region" description="Helical" evidence="8">
    <location>
        <begin position="67"/>
        <end position="85"/>
    </location>
</feature>
<evidence type="ECO:0000256" key="6">
    <source>
        <dbReference type="ARBA" id="ARBA00023170"/>
    </source>
</evidence>
<keyword evidence="6 10" id="KW-0675">Receptor</keyword>
<feature type="transmembrane region" description="Helical" evidence="8">
    <location>
        <begin position="158"/>
        <end position="181"/>
    </location>
</feature>
<keyword evidence="4" id="KW-0297">G-protein coupled receptor</keyword>
<evidence type="ECO:0000256" key="7">
    <source>
        <dbReference type="ARBA" id="ARBA00023224"/>
    </source>
</evidence>
<comment type="caution">
    <text evidence="10">The sequence shown here is derived from an EMBL/GenBank/DDBJ whole genome shotgun (WGS) entry which is preliminary data.</text>
</comment>
<dbReference type="SUPFAM" id="SSF81321">
    <property type="entry name" value="Family A G protein-coupled receptor-like"/>
    <property type="match status" value="1"/>
</dbReference>
<comment type="subcellular location">
    <subcellularLocation>
        <location evidence="1">Membrane</location>
        <topology evidence="1">Multi-pass membrane protein</topology>
    </subcellularLocation>
</comment>
<evidence type="ECO:0000313" key="10">
    <source>
        <dbReference type="EMBL" id="GFS04024.1"/>
    </source>
</evidence>
<organism evidence="10 11">
    <name type="scientific">Elysia marginata</name>
    <dbReference type="NCBI Taxonomy" id="1093978"/>
    <lineage>
        <taxon>Eukaryota</taxon>
        <taxon>Metazoa</taxon>
        <taxon>Spiralia</taxon>
        <taxon>Lophotrochozoa</taxon>
        <taxon>Mollusca</taxon>
        <taxon>Gastropoda</taxon>
        <taxon>Heterobranchia</taxon>
        <taxon>Euthyneura</taxon>
        <taxon>Panpulmonata</taxon>
        <taxon>Sacoglossa</taxon>
        <taxon>Placobranchoidea</taxon>
        <taxon>Plakobranchidae</taxon>
        <taxon>Elysia</taxon>
    </lineage>
</organism>
<dbReference type="PANTHER" id="PTHR24243:SF208">
    <property type="entry name" value="PYROKININ-1 RECEPTOR"/>
    <property type="match status" value="1"/>
</dbReference>
<dbReference type="PANTHER" id="PTHR24243">
    <property type="entry name" value="G-PROTEIN COUPLED RECEPTOR"/>
    <property type="match status" value="1"/>
</dbReference>
<keyword evidence="5 8" id="KW-0472">Membrane</keyword>
<evidence type="ECO:0000256" key="8">
    <source>
        <dbReference type="SAM" id="Phobius"/>
    </source>
</evidence>
<name>A0AAV4I194_9GAST</name>
<feature type="transmembrane region" description="Helical" evidence="8">
    <location>
        <begin position="214"/>
        <end position="232"/>
    </location>
</feature>
<gene>
    <name evidence="10" type="ORF">ElyMa_001165100</name>
</gene>
<dbReference type="PRINTS" id="PR00237">
    <property type="entry name" value="GPCRRHODOPSN"/>
</dbReference>
<reference evidence="10 11" key="1">
    <citation type="journal article" date="2021" name="Elife">
        <title>Chloroplast acquisition without the gene transfer in kleptoplastic sea slugs, Plakobranchus ocellatus.</title>
        <authorList>
            <person name="Maeda T."/>
            <person name="Takahashi S."/>
            <person name="Yoshida T."/>
            <person name="Shimamura S."/>
            <person name="Takaki Y."/>
            <person name="Nagai Y."/>
            <person name="Toyoda A."/>
            <person name="Suzuki Y."/>
            <person name="Arimoto A."/>
            <person name="Ishii H."/>
            <person name="Satoh N."/>
            <person name="Nishiyama T."/>
            <person name="Hasebe M."/>
            <person name="Maruyama T."/>
            <person name="Minagawa J."/>
            <person name="Obokata J."/>
            <person name="Shigenobu S."/>
        </authorList>
    </citation>
    <scope>NUCLEOTIDE SEQUENCE [LARGE SCALE GENOMIC DNA]</scope>
</reference>
<proteinExistence type="predicted"/>